<name>A0A1M4EMR5_9ACTN</name>
<reference evidence="1" key="1">
    <citation type="submission" date="2016-04" db="EMBL/GenBank/DDBJ databases">
        <authorList>
            <person name="Evans L.H."/>
            <person name="Alamgir A."/>
            <person name="Owens N."/>
            <person name="Weber N.D."/>
            <person name="Virtaneva K."/>
            <person name="Barbian K."/>
            <person name="Babar A."/>
            <person name="Rosenke K."/>
        </authorList>
    </citation>
    <scope>NUCLEOTIDE SEQUENCE</scope>
    <source>
        <strain evidence="1">Nono1</strain>
    </source>
</reference>
<organism evidence="1">
    <name type="scientific">Nonomuraea gerenzanensis</name>
    <dbReference type="NCBI Taxonomy" id="93944"/>
    <lineage>
        <taxon>Bacteria</taxon>
        <taxon>Bacillati</taxon>
        <taxon>Actinomycetota</taxon>
        <taxon>Actinomycetes</taxon>
        <taxon>Streptosporangiales</taxon>
        <taxon>Streptosporangiaceae</taxon>
        <taxon>Nonomuraea</taxon>
    </lineage>
</organism>
<dbReference type="AlphaFoldDB" id="A0A1M4EMR5"/>
<evidence type="ECO:0000313" key="1">
    <source>
        <dbReference type="EMBL" id="SBP00108.1"/>
    </source>
</evidence>
<proteinExistence type="predicted"/>
<protein>
    <submittedName>
        <fullName evidence="1">Uncharacterized protein</fullName>
    </submittedName>
</protein>
<dbReference type="EMBL" id="LT559118">
    <property type="protein sequence ID" value="SBP00108.1"/>
    <property type="molecule type" value="Genomic_DNA"/>
</dbReference>
<gene>
    <name evidence="1" type="ORF">BN4615_P9624</name>
</gene>
<accession>A0A1M4EMR5</accession>
<sequence>MIMSESDLASTVQGGDRRAALEGIRDKLAVELADASGRDAAVIAKELRATIAELESLPGGKGVNPVDDLTARRARRIADAQGR</sequence>